<protein>
    <submittedName>
        <fullName evidence="1">Uncharacterized protein</fullName>
    </submittedName>
</protein>
<keyword evidence="2" id="KW-1185">Reference proteome</keyword>
<sequence>MFEHRQIHLHITTRNRVRSKSSGRITALSRLKNCRFASDPRFRSDPLAATGEITGTCSQSECGGTALWPYSLCIVICPLSWIKFLIGHRTRLLQDAALKPVPCCSKIPPSAAKSPGGVWAL</sequence>
<dbReference type="Proteomes" id="UP000001631">
    <property type="component" value="Unassembled WGS sequence"/>
</dbReference>
<proteinExistence type="predicted"/>
<dbReference type="EMBL" id="GG663366">
    <property type="protein sequence ID" value="EEH08150.1"/>
    <property type="molecule type" value="Genomic_DNA"/>
</dbReference>
<dbReference type="VEuPathDB" id="FungiDB:I7I50_07049"/>
<name>C0NJV9_AJECG</name>
<gene>
    <name evidence="1" type="ORF">HCBG_03439</name>
</gene>
<reference evidence="1" key="1">
    <citation type="submission" date="2009-02" db="EMBL/GenBank/DDBJ databases">
        <title>The Genome Sequence of Ajellomyces capsulatus strain G186AR.</title>
        <authorList>
            <consortium name="The Broad Institute Genome Sequencing Platform"/>
            <person name="Champion M."/>
            <person name="Cuomo C."/>
            <person name="Ma L.-J."/>
            <person name="Henn M.R."/>
            <person name="Sil A."/>
            <person name="Goldman B."/>
            <person name="Young S.K."/>
            <person name="Kodira C.D."/>
            <person name="Zeng Q."/>
            <person name="Koehrsen M."/>
            <person name="Alvarado L."/>
            <person name="Berlin A."/>
            <person name="Borenstein D."/>
            <person name="Chen Z."/>
            <person name="Engels R."/>
            <person name="Freedman E."/>
            <person name="Gellesch M."/>
            <person name="Goldberg J."/>
            <person name="Griggs A."/>
            <person name="Gujja S."/>
            <person name="Heiman D."/>
            <person name="Hepburn T."/>
            <person name="Howarth C."/>
            <person name="Jen D."/>
            <person name="Larson L."/>
            <person name="Lewis B."/>
            <person name="Mehta T."/>
            <person name="Park D."/>
            <person name="Pearson M."/>
            <person name="Roberts A."/>
            <person name="Saif S."/>
            <person name="Shea T."/>
            <person name="Shenoy N."/>
            <person name="Sisk P."/>
            <person name="Stolte C."/>
            <person name="Sykes S."/>
            <person name="Walk T."/>
            <person name="White J."/>
            <person name="Yandava C."/>
            <person name="Klein B."/>
            <person name="McEwen J.G."/>
            <person name="Puccia R."/>
            <person name="Goldman G.H."/>
            <person name="Felipe M.S."/>
            <person name="Nino-Vega G."/>
            <person name="San-Blas G."/>
            <person name="Taylor J."/>
            <person name="Mendoza L."/>
            <person name="Galagan J."/>
            <person name="Nusbaum C."/>
            <person name="Birren B."/>
        </authorList>
    </citation>
    <scope>NUCLEOTIDE SEQUENCE</scope>
    <source>
        <strain evidence="1">G186AR</strain>
    </source>
</reference>
<dbReference type="HOGENOM" id="CLU_2037421_0_0_1"/>
<dbReference type="AlphaFoldDB" id="C0NJV9"/>
<evidence type="ECO:0000313" key="1">
    <source>
        <dbReference type="EMBL" id="EEH08150.1"/>
    </source>
</evidence>
<dbReference type="GeneID" id="69036455"/>
<dbReference type="InParanoid" id="C0NJV9"/>
<organism evidence="1 2">
    <name type="scientific">Ajellomyces capsulatus (strain G186AR / H82 / ATCC MYA-2454 / RMSCC 2432)</name>
    <name type="common">Darling's disease fungus</name>
    <name type="synonym">Histoplasma capsulatum</name>
    <dbReference type="NCBI Taxonomy" id="447093"/>
    <lineage>
        <taxon>Eukaryota</taxon>
        <taxon>Fungi</taxon>
        <taxon>Dikarya</taxon>
        <taxon>Ascomycota</taxon>
        <taxon>Pezizomycotina</taxon>
        <taxon>Eurotiomycetes</taxon>
        <taxon>Eurotiomycetidae</taxon>
        <taxon>Onygenales</taxon>
        <taxon>Ajellomycetaceae</taxon>
        <taxon>Histoplasma</taxon>
    </lineage>
</organism>
<accession>C0NJV9</accession>
<evidence type="ECO:0000313" key="2">
    <source>
        <dbReference type="Proteomes" id="UP000001631"/>
    </source>
</evidence>
<dbReference type="RefSeq" id="XP_045288631.1">
    <property type="nucleotide sequence ID" value="XM_045430488.1"/>
</dbReference>